<protein>
    <submittedName>
        <fullName evidence="2">Uncharacterized protein</fullName>
    </submittedName>
</protein>
<proteinExistence type="predicted"/>
<sequence>MDSRLILFLAILPVFVLAESTLDLRAFKYAERNGDCFIDVYQPNETELNPEPWANSFIRQSFKSECYRNYFLRGFNLLEKKNKADGYDLMGCFYFKENQTVKCEQFEGDKFVQGMILKI</sequence>
<reference evidence="2" key="1">
    <citation type="submission" date="2022-11" db="UniProtKB">
        <authorList>
            <consortium name="WormBaseParasite"/>
        </authorList>
    </citation>
    <scope>IDENTIFICATION</scope>
</reference>
<evidence type="ECO:0000313" key="1">
    <source>
        <dbReference type="Proteomes" id="UP000887576"/>
    </source>
</evidence>
<accession>A0AC34PWG5</accession>
<name>A0AC34PWG5_9BILA</name>
<dbReference type="WBParaSite" id="JU765_v2.g10616.t1">
    <property type="protein sequence ID" value="JU765_v2.g10616.t1"/>
    <property type="gene ID" value="JU765_v2.g10616"/>
</dbReference>
<dbReference type="Proteomes" id="UP000887576">
    <property type="component" value="Unplaced"/>
</dbReference>
<evidence type="ECO:0000313" key="2">
    <source>
        <dbReference type="WBParaSite" id="JU765_v2.g10616.t1"/>
    </source>
</evidence>
<organism evidence="1 2">
    <name type="scientific">Panagrolaimus sp. JU765</name>
    <dbReference type="NCBI Taxonomy" id="591449"/>
    <lineage>
        <taxon>Eukaryota</taxon>
        <taxon>Metazoa</taxon>
        <taxon>Ecdysozoa</taxon>
        <taxon>Nematoda</taxon>
        <taxon>Chromadorea</taxon>
        <taxon>Rhabditida</taxon>
        <taxon>Tylenchina</taxon>
        <taxon>Panagrolaimomorpha</taxon>
        <taxon>Panagrolaimoidea</taxon>
        <taxon>Panagrolaimidae</taxon>
        <taxon>Panagrolaimus</taxon>
    </lineage>
</organism>